<accession>A0A2S9ZS29</accession>
<feature type="transmembrane region" description="Helical" evidence="1">
    <location>
        <begin position="59"/>
        <end position="81"/>
    </location>
</feature>
<evidence type="ECO:0000313" key="7">
    <source>
        <dbReference type="Proteomes" id="UP000238163"/>
    </source>
</evidence>
<feature type="transmembrane region" description="Helical" evidence="1">
    <location>
        <begin position="370"/>
        <end position="394"/>
    </location>
</feature>
<reference evidence="5 7" key="2">
    <citation type="submission" date="2017-09" db="EMBL/GenBank/DDBJ databases">
        <authorList>
            <person name="Girard L."/>
            <person name="Lami R."/>
            <person name="Suzuki M."/>
            <person name="Baudart J."/>
        </authorList>
    </citation>
    <scope>NUCLEOTIDE SEQUENCE [LARGE SCALE GENOMIC DNA]</scope>
    <source>
        <strain evidence="5 7">17LN0615E</strain>
    </source>
</reference>
<dbReference type="Proteomes" id="UP000238163">
    <property type="component" value="Unassembled WGS sequence"/>
</dbReference>
<evidence type="ECO:0000313" key="8">
    <source>
        <dbReference type="Proteomes" id="UP000279760"/>
    </source>
</evidence>
<dbReference type="EMBL" id="NWTN01000002">
    <property type="protein sequence ID" value="PRQ68584.1"/>
    <property type="molecule type" value="Genomic_DNA"/>
</dbReference>
<keyword evidence="1" id="KW-0472">Membrane</keyword>
<evidence type="ECO:0000313" key="5">
    <source>
        <dbReference type="EMBL" id="PRQ68584.1"/>
    </source>
</evidence>
<feature type="transmembrane region" description="Helical" evidence="1">
    <location>
        <begin position="326"/>
        <end position="350"/>
    </location>
</feature>
<reference evidence="3" key="3">
    <citation type="journal article" date="2018" name="BMC Genomics">
        <title>Comparative genomic analysis reveals the evolution and environmental adaptation strategies of vibrios.</title>
        <authorList>
            <person name="Lin H."/>
            <person name="Yu M."/>
            <person name="Wang X."/>
            <person name="Zhang X.H."/>
        </authorList>
    </citation>
    <scope>NUCLEOTIDE SEQUENCE</scope>
    <source>
        <strain evidence="3">QT6D1</strain>
    </source>
</reference>
<sequence length="456" mass="48848">MQNSAQSVPESGKKGNFWMFFIPSLIGLFLFMAPITFDGGLTIPVAVLAKSLQAAVGDFIVPLVTAIIAFMAIASVITRIAKPAFINNNEFLNGLFNPSPMWLAVRLIGGLAVVMTYFQVGPQAIWEENTGGLVLEGLLPTLFAVFIFAGLLLPLLLNFGLLELFGALLSKIMRPVFNLPGRGAIDCMASWLGDGSVGILLTSKQYENKFYTMREAAVIGTTFSAVSITFSLVVIAQVELEHLFLPFYGAICLAGVVAAIIIPRLPPLRNKKDVFIDGTKPAKDAEVIPEGHSTFSWGLDLALKRAGTVTSAKSVFGEGIKNAVDMVFGVLPVVMGLGTVALVIAEYTSVFETLGTPFIPYLELLGVPEAVAASKTMVVGFADMFIPSILAASINSEMTRFVIAAMSVTQLIYMSEVGALLLGSRIPVNIFELFAIFILRTLITLPVIAGVAHLIF</sequence>
<organism evidence="3 6">
    <name type="scientific">Vibrio mediterranei</name>
    <dbReference type="NCBI Taxonomy" id="689"/>
    <lineage>
        <taxon>Bacteria</taxon>
        <taxon>Pseudomonadati</taxon>
        <taxon>Pseudomonadota</taxon>
        <taxon>Gammaproteobacteria</taxon>
        <taxon>Vibrionales</taxon>
        <taxon>Vibrionaceae</taxon>
        <taxon>Vibrio</taxon>
    </lineage>
</organism>
<feature type="transmembrane region" description="Helical" evidence="1">
    <location>
        <begin position="101"/>
        <end position="120"/>
    </location>
</feature>
<dbReference type="GeneID" id="64089352"/>
<evidence type="ECO:0000256" key="1">
    <source>
        <dbReference type="SAM" id="Phobius"/>
    </source>
</evidence>
<reference evidence="6" key="1">
    <citation type="submission" date="2016-12" db="EMBL/GenBank/DDBJ databases">
        <title>Comparative genomic analysis reveals the diversity, evolution, and environmental adaptation strategies of the genus Vibrio.</title>
        <authorList>
            <person name="Lin H."/>
            <person name="Wang X."/>
            <person name="Zhang X.-H."/>
        </authorList>
    </citation>
    <scope>NUCLEOTIDE SEQUENCE [LARGE SCALE GENOMIC DNA]</scope>
    <source>
        <strain evidence="6">QT6D1</strain>
    </source>
</reference>
<accession>A0A241T9E2</accession>
<feature type="transmembrane region" description="Helical" evidence="1">
    <location>
        <begin position="434"/>
        <end position="455"/>
    </location>
</feature>
<proteinExistence type="predicted"/>
<dbReference type="Pfam" id="PF07670">
    <property type="entry name" value="Gate"/>
    <property type="match status" value="1"/>
</dbReference>
<dbReference type="EMBL" id="CP018309">
    <property type="protein sequence ID" value="ASI91949.1"/>
    <property type="molecule type" value="Genomic_DNA"/>
</dbReference>
<evidence type="ECO:0000313" key="3">
    <source>
        <dbReference type="EMBL" id="ASI91949.1"/>
    </source>
</evidence>
<keyword evidence="7" id="KW-1185">Reference proteome</keyword>
<keyword evidence="1" id="KW-0812">Transmembrane</keyword>
<reference evidence="5 7" key="4">
    <citation type="submission" date="2018-03" db="EMBL/GenBank/DDBJ databases">
        <title>Genetic Diversity and Phenotypic Plasticity of AHL Mediated Quorum Sensing in Environmental Strains of Vibrio mediterranei.</title>
        <authorList>
            <person name="Lantoine F."/>
            <person name="Vouve F."/>
        </authorList>
    </citation>
    <scope>NUCLEOTIDE SEQUENCE [LARGE SCALE GENOMIC DNA]</scope>
    <source>
        <strain evidence="5 7">17LN0615E</strain>
    </source>
</reference>
<dbReference type="STRING" id="689.VME0621_00884"/>
<protein>
    <submittedName>
        <fullName evidence="4">YjiH family protein</fullName>
    </submittedName>
</protein>
<feature type="domain" description="Nucleoside transporter/FeoB GTPase Gate" evidence="2">
    <location>
        <begin position="141"/>
        <end position="236"/>
    </location>
</feature>
<feature type="transmembrane region" description="Helical" evidence="1">
    <location>
        <begin position="401"/>
        <end position="422"/>
    </location>
</feature>
<dbReference type="EMBL" id="CP033578">
    <property type="protein sequence ID" value="AYV23459.1"/>
    <property type="molecule type" value="Genomic_DNA"/>
</dbReference>
<evidence type="ECO:0000313" key="6">
    <source>
        <dbReference type="Proteomes" id="UP000197092"/>
    </source>
</evidence>
<dbReference type="Proteomes" id="UP000197092">
    <property type="component" value="Chromosome 2"/>
</dbReference>
<feature type="transmembrane region" description="Helical" evidence="1">
    <location>
        <begin position="243"/>
        <end position="262"/>
    </location>
</feature>
<dbReference type="KEGG" id="vsh:BSZ05_19145"/>
<dbReference type="RefSeq" id="WP_062456048.1">
    <property type="nucleotide sequence ID" value="NZ_CP018309.1"/>
</dbReference>
<dbReference type="InterPro" id="IPR011642">
    <property type="entry name" value="Gate_dom"/>
</dbReference>
<reference evidence="4 8" key="5">
    <citation type="submission" date="2018-11" db="EMBL/GenBank/DDBJ databases">
        <title>Complete Genome Sequence of Vbrio mediterranei 117-T6: a Potential Pathogen Bacteria Isolated from the Conchocelis of Pyropia.</title>
        <authorList>
            <person name="Liu Q."/>
        </authorList>
    </citation>
    <scope>NUCLEOTIDE SEQUENCE [LARGE SCALE GENOMIC DNA]</scope>
    <source>
        <strain evidence="4 8">117-T6</strain>
    </source>
</reference>
<name>A0A241T9E2_9VIBR</name>
<keyword evidence="1" id="KW-1133">Transmembrane helix</keyword>
<gene>
    <name evidence="3" type="ORF">BSZ05_19145</name>
    <name evidence="5" type="ORF">COR51_04045</name>
    <name evidence="4" type="ORF">ECB94_19380</name>
</gene>
<feature type="transmembrane region" description="Helical" evidence="1">
    <location>
        <begin position="20"/>
        <end position="47"/>
    </location>
</feature>
<dbReference type="Proteomes" id="UP000279760">
    <property type="component" value="Chromosome 2"/>
</dbReference>
<evidence type="ECO:0000259" key="2">
    <source>
        <dbReference type="Pfam" id="PF07670"/>
    </source>
</evidence>
<feature type="transmembrane region" description="Helical" evidence="1">
    <location>
        <begin position="140"/>
        <end position="165"/>
    </location>
</feature>
<feature type="transmembrane region" description="Helical" evidence="1">
    <location>
        <begin position="216"/>
        <end position="237"/>
    </location>
</feature>
<dbReference type="AlphaFoldDB" id="A0A241T9E2"/>
<evidence type="ECO:0000313" key="4">
    <source>
        <dbReference type="EMBL" id="AYV23459.1"/>
    </source>
</evidence>